<dbReference type="EC" id="2.7.13.3" evidence="2"/>
<dbReference type="Pfam" id="PF02518">
    <property type="entry name" value="HATPase_c"/>
    <property type="match status" value="1"/>
</dbReference>
<dbReference type="GO" id="GO:0016301">
    <property type="term" value="F:kinase activity"/>
    <property type="evidence" value="ECO:0007669"/>
    <property type="project" value="UniProtKB-KW"/>
</dbReference>
<evidence type="ECO:0000256" key="9">
    <source>
        <dbReference type="SAM" id="Phobius"/>
    </source>
</evidence>
<proteinExistence type="predicted"/>
<comment type="catalytic activity">
    <reaction evidence="1">
        <text>ATP + protein L-histidine = ADP + protein N-phospho-L-histidine.</text>
        <dbReference type="EC" id="2.7.13.3"/>
    </reaction>
</comment>
<organism evidence="12 13">
    <name type="scientific">Nonomuraea guangzhouensis</name>
    <dbReference type="NCBI Taxonomy" id="1291555"/>
    <lineage>
        <taxon>Bacteria</taxon>
        <taxon>Bacillati</taxon>
        <taxon>Actinomycetota</taxon>
        <taxon>Actinomycetes</taxon>
        <taxon>Streptosporangiales</taxon>
        <taxon>Streptosporangiaceae</taxon>
        <taxon>Nonomuraea</taxon>
    </lineage>
</organism>
<evidence type="ECO:0000256" key="1">
    <source>
        <dbReference type="ARBA" id="ARBA00000085"/>
    </source>
</evidence>
<name>A0ABW4G1B7_9ACTN</name>
<sequence>MNRLRDMVAKAFRDGDLLLWAAITVPMFLANESPEVGQPPGLPLSWVRIAAVPLLALAVAVGRRWPVVAAGVPAALALAVTPELYTDSFMITQLLLAFLLGRRTASMRPGLLFFAGVCLAGLAAVYLVPGVTLSNWLSLVTNAVAIILLPWLAGRYARQHDELVRTGWELAERLERERDLIGERMRLVERSRIAGDMHDSLGHDLSLVALSAAALQVHPGLDEPARKAAAELRASAALATERLREIIGVLREDGETAPVLPSGDTVAALVNRAAAAGMAVRLDDGLGSLTPMADRAAYRVVQEALTNAAKHAPGAAVTVRLDADPAAGEAVISVVNTAPPAGPLPETLPGMGVRPGQRLDRGLPEAAVQPEQRAGRGLPQAGSGGYGLVSLDERVRLAGGTLRAGPADGGFAVTARLPLTAGGAVHGAEAASPTTEGAVHTAEAAALTAGGAALAPEGAALTAEAASLTAEGAALAVGGAALTAGDAAAPPDSRRELALARRKIRRSVIDAIWMPVVAAAALLPLTSGYDLYTAHRSVLDAGVYGELRVGQSLASLKSRLPAYQVDDDGRPRGAPADPRGTDECRFYRISADSPSPAHRLCFTSGRLSHKDTVSTVRR</sequence>
<evidence type="ECO:0000256" key="4">
    <source>
        <dbReference type="ARBA" id="ARBA00022679"/>
    </source>
</evidence>
<dbReference type="Pfam" id="PF07730">
    <property type="entry name" value="HisKA_3"/>
    <property type="match status" value="1"/>
</dbReference>
<keyword evidence="4" id="KW-0808">Transferase</keyword>
<feature type="domain" description="Histidine kinase/HSP90-like ATPase" evidence="10">
    <location>
        <begin position="295"/>
        <end position="420"/>
    </location>
</feature>
<evidence type="ECO:0000256" key="8">
    <source>
        <dbReference type="ARBA" id="ARBA00023012"/>
    </source>
</evidence>
<evidence type="ECO:0000313" key="13">
    <source>
        <dbReference type="Proteomes" id="UP001597097"/>
    </source>
</evidence>
<evidence type="ECO:0000256" key="3">
    <source>
        <dbReference type="ARBA" id="ARBA00022553"/>
    </source>
</evidence>
<gene>
    <name evidence="12" type="ORF">ACFSJ0_03950</name>
</gene>
<keyword evidence="8" id="KW-0902">Two-component regulatory system</keyword>
<evidence type="ECO:0000256" key="5">
    <source>
        <dbReference type="ARBA" id="ARBA00022741"/>
    </source>
</evidence>
<reference evidence="13" key="1">
    <citation type="journal article" date="2019" name="Int. J. Syst. Evol. Microbiol.">
        <title>The Global Catalogue of Microorganisms (GCM) 10K type strain sequencing project: providing services to taxonomists for standard genome sequencing and annotation.</title>
        <authorList>
            <consortium name="The Broad Institute Genomics Platform"/>
            <consortium name="The Broad Institute Genome Sequencing Center for Infectious Disease"/>
            <person name="Wu L."/>
            <person name="Ma J."/>
        </authorList>
    </citation>
    <scope>NUCLEOTIDE SEQUENCE [LARGE SCALE GENOMIC DNA]</scope>
    <source>
        <strain evidence="13">CGMCC 1.15399</strain>
    </source>
</reference>
<keyword evidence="9" id="KW-1133">Transmembrane helix</keyword>
<dbReference type="RefSeq" id="WP_219533760.1">
    <property type="nucleotide sequence ID" value="NZ_JAHKRM010000019.1"/>
</dbReference>
<protein>
    <recommendedName>
        <fullName evidence="2">histidine kinase</fullName>
        <ecNumber evidence="2">2.7.13.3</ecNumber>
    </recommendedName>
</protein>
<keyword evidence="6 12" id="KW-0418">Kinase</keyword>
<evidence type="ECO:0000256" key="6">
    <source>
        <dbReference type="ARBA" id="ARBA00022777"/>
    </source>
</evidence>
<dbReference type="CDD" id="cd16917">
    <property type="entry name" value="HATPase_UhpB-NarQ-NarX-like"/>
    <property type="match status" value="1"/>
</dbReference>
<keyword evidence="5" id="KW-0547">Nucleotide-binding</keyword>
<feature type="domain" description="Signal transduction histidine kinase subgroup 3 dimerisation and phosphoacceptor" evidence="11">
    <location>
        <begin position="189"/>
        <end position="253"/>
    </location>
</feature>
<accession>A0ABW4G1B7</accession>
<feature type="transmembrane region" description="Helical" evidence="9">
    <location>
        <begin position="110"/>
        <end position="128"/>
    </location>
</feature>
<dbReference type="InterPro" id="IPR050482">
    <property type="entry name" value="Sensor_HK_TwoCompSys"/>
</dbReference>
<evidence type="ECO:0000313" key="12">
    <source>
        <dbReference type="EMBL" id="MFD1536173.1"/>
    </source>
</evidence>
<keyword evidence="7" id="KW-0067">ATP-binding</keyword>
<dbReference type="PANTHER" id="PTHR24421:SF10">
    <property type="entry name" value="NITRATE_NITRITE SENSOR PROTEIN NARQ"/>
    <property type="match status" value="1"/>
</dbReference>
<evidence type="ECO:0000259" key="11">
    <source>
        <dbReference type="Pfam" id="PF07730"/>
    </source>
</evidence>
<keyword evidence="3" id="KW-0597">Phosphoprotein</keyword>
<dbReference type="EMBL" id="JBHUCM010000005">
    <property type="protein sequence ID" value="MFD1536173.1"/>
    <property type="molecule type" value="Genomic_DNA"/>
</dbReference>
<dbReference type="Proteomes" id="UP001597097">
    <property type="component" value="Unassembled WGS sequence"/>
</dbReference>
<dbReference type="InterPro" id="IPR003594">
    <property type="entry name" value="HATPase_dom"/>
</dbReference>
<dbReference type="InterPro" id="IPR011712">
    <property type="entry name" value="Sig_transdc_His_kin_sub3_dim/P"/>
</dbReference>
<keyword evidence="13" id="KW-1185">Reference proteome</keyword>
<evidence type="ECO:0000256" key="2">
    <source>
        <dbReference type="ARBA" id="ARBA00012438"/>
    </source>
</evidence>
<keyword evidence="9" id="KW-0812">Transmembrane</keyword>
<evidence type="ECO:0000259" key="10">
    <source>
        <dbReference type="Pfam" id="PF02518"/>
    </source>
</evidence>
<comment type="caution">
    <text evidence="12">The sequence shown here is derived from an EMBL/GenBank/DDBJ whole genome shotgun (WGS) entry which is preliminary data.</text>
</comment>
<evidence type="ECO:0000256" key="7">
    <source>
        <dbReference type="ARBA" id="ARBA00022840"/>
    </source>
</evidence>
<dbReference type="PANTHER" id="PTHR24421">
    <property type="entry name" value="NITRATE/NITRITE SENSOR PROTEIN NARX-RELATED"/>
    <property type="match status" value="1"/>
</dbReference>
<keyword evidence="9" id="KW-0472">Membrane</keyword>